<dbReference type="SUPFAM" id="SSF50969">
    <property type="entry name" value="YVTN repeat-like/Quinoprotein amine dehydrogenase"/>
    <property type="match status" value="1"/>
</dbReference>
<organism evidence="3 4">
    <name type="scientific">Drechslerella stenobrocha 248</name>
    <dbReference type="NCBI Taxonomy" id="1043628"/>
    <lineage>
        <taxon>Eukaryota</taxon>
        <taxon>Fungi</taxon>
        <taxon>Dikarya</taxon>
        <taxon>Ascomycota</taxon>
        <taxon>Pezizomycotina</taxon>
        <taxon>Orbiliomycetes</taxon>
        <taxon>Orbiliales</taxon>
        <taxon>Orbiliaceae</taxon>
        <taxon>Drechslerella</taxon>
    </lineage>
</organism>
<proteinExistence type="predicted"/>
<feature type="repeat" description="WD" evidence="1">
    <location>
        <begin position="736"/>
        <end position="777"/>
    </location>
</feature>
<name>W7I8D7_9PEZI</name>
<gene>
    <name evidence="3" type="ORF">DRE_06002</name>
</gene>
<sequence>MSGFDHSHPQCSADASSSVDGSGLDPSPSPLPSTAATFTEVAAASATSAFFGSSEFKQATTDPQSPALPDADPTDESEQNRFPPLPLLNNDSECLPSHVNLSSPSGSDTPDLPSPRTRSTSLTISTTIAASAPPSGSGSRYDAQQTEADDWTVTTHREGLPSPGESEAQPFQYSSPAHRRPPTPPYSSSQVDIPDGAILNPQDIQGSAGSAAGEILQDAGPPHATPNEPLIVNEHAPTQLLDENIVQTGPSLQSTDDINMGSTYEDASGLNLLSHHEEGSVDHDFILDPPFDYFAVPYSLEGPVPSSADTASHTSDQVPQNALVESPTVGVTPFEGFEPGADELMEFDIAGFLDQLPNPMDLDNPIFNTATGPQGIPTIATGPQVIFPPHVQPIPQQWLTNHPNLTFGVFQGNGNGFLAFTATLDDESPEWPGPPFLGEYERNLSFADFCNMLSVKYRQDPVGNAKCKINPDFIEILNFHLPNELNSCDVDDCCSDYQGIPWRELDIERHKFRLLRDEKYSNYANLKPYPEPHRVPHTLPVRDNFLHFRKTYNNVDARFSHFQLRHVVCAVSKNDVFYTGESTVIRLDPQTGAMNTVIDLRKPCSGEPIKITTLASELGVIIAGGFYGEYAMKSLDSTMESKPVEGLVTTDLNGITNHVHFFKSRTTGTPMAVFSSNDEKLRVLNCYRNQIVEEFKLPWAINCSATSPDGRLRVIVGDAKEVVIQGADDGETIHQLPGHLDYGFACAWSDDGHTIATGNQDMMVRIYDARNFKREVAVLDADIAGARSLRFTPVGSGPRVLAFAEPADIVSIVDAVSWESRQRIDFFGEIAGIDFSPSGQELYIANSDRMVGGLMQFDRWKSGVLGQVAGSGDIDDDDYDDGDNDNNEGLFKEMRISRRRMRLRDVNMDYLGIL</sequence>
<dbReference type="EMBL" id="KI966429">
    <property type="protein sequence ID" value="EWC45275.1"/>
    <property type="molecule type" value="Genomic_DNA"/>
</dbReference>
<evidence type="ECO:0000313" key="4">
    <source>
        <dbReference type="Proteomes" id="UP000024837"/>
    </source>
</evidence>
<feature type="region of interest" description="Disordered" evidence="2">
    <location>
        <begin position="54"/>
        <end position="208"/>
    </location>
</feature>
<dbReference type="HOGENOM" id="CLU_297542_0_0_1"/>
<accession>W7I8D7</accession>
<dbReference type="OrthoDB" id="20669at2759"/>
<dbReference type="Gene3D" id="2.130.10.10">
    <property type="entry name" value="YVTN repeat-like/Quinoprotein amine dehydrogenase"/>
    <property type="match status" value="1"/>
</dbReference>
<evidence type="ECO:0000256" key="2">
    <source>
        <dbReference type="SAM" id="MobiDB-lite"/>
    </source>
</evidence>
<dbReference type="InterPro" id="IPR001680">
    <property type="entry name" value="WD40_rpt"/>
</dbReference>
<protein>
    <submittedName>
        <fullName evidence="3">Uncharacterized protein</fullName>
    </submittedName>
</protein>
<dbReference type="PANTHER" id="PTHR43991:SF12">
    <property type="entry name" value="WD REPEAT PROTEIN (AFU_ORTHOLOGUE AFUA_8G05640)"/>
    <property type="match status" value="1"/>
</dbReference>
<reference evidence="3 4" key="1">
    <citation type="submission" date="2013-05" db="EMBL/GenBank/DDBJ databases">
        <title>Drechslerella stenobrocha genome reveals carnivorous origination and mechanical trapping mechanism of predatory fungi.</title>
        <authorList>
            <person name="Liu X."/>
            <person name="Zhang W."/>
            <person name="Liu K."/>
        </authorList>
    </citation>
    <scope>NUCLEOTIDE SEQUENCE [LARGE SCALE GENOMIC DNA]</scope>
    <source>
        <strain evidence="3 4">248</strain>
    </source>
</reference>
<evidence type="ECO:0000313" key="3">
    <source>
        <dbReference type="EMBL" id="EWC45275.1"/>
    </source>
</evidence>
<keyword evidence="4" id="KW-1185">Reference proteome</keyword>
<evidence type="ECO:0000256" key="1">
    <source>
        <dbReference type="PROSITE-ProRule" id="PRU00221"/>
    </source>
</evidence>
<dbReference type="PROSITE" id="PS50082">
    <property type="entry name" value="WD_REPEATS_2"/>
    <property type="match status" value="1"/>
</dbReference>
<dbReference type="Pfam" id="PF00400">
    <property type="entry name" value="WD40"/>
    <property type="match status" value="1"/>
</dbReference>
<dbReference type="AlphaFoldDB" id="W7I8D7"/>
<feature type="compositionally biased region" description="Low complexity" evidence="2">
    <location>
        <begin position="12"/>
        <end position="36"/>
    </location>
</feature>
<dbReference type="PANTHER" id="PTHR43991">
    <property type="entry name" value="WD REPEAT PROTEIN (AFU_ORTHOLOGUE AFUA_8G05640)-RELATED"/>
    <property type="match status" value="1"/>
</dbReference>
<dbReference type="SMART" id="SM00320">
    <property type="entry name" value="WD40"/>
    <property type="match status" value="2"/>
</dbReference>
<feature type="compositionally biased region" description="Polar residues" evidence="2">
    <location>
        <begin position="99"/>
        <end position="108"/>
    </location>
</feature>
<dbReference type="Proteomes" id="UP000024837">
    <property type="component" value="Unassembled WGS sequence"/>
</dbReference>
<dbReference type="InterPro" id="IPR011044">
    <property type="entry name" value="Quino_amine_DH_bsu"/>
</dbReference>
<dbReference type="InterPro" id="IPR015943">
    <property type="entry name" value="WD40/YVTN_repeat-like_dom_sf"/>
</dbReference>
<keyword evidence="1" id="KW-0853">WD repeat</keyword>
<feature type="region of interest" description="Disordered" evidence="2">
    <location>
        <begin position="1"/>
        <end position="36"/>
    </location>
</feature>
<feature type="compositionally biased region" description="Low complexity" evidence="2">
    <location>
        <begin position="114"/>
        <end position="140"/>
    </location>
</feature>